<evidence type="ECO:0000256" key="1">
    <source>
        <dbReference type="ARBA" id="ARBA00001933"/>
    </source>
</evidence>
<gene>
    <name evidence="6" type="ordered locus">Tlie_0383</name>
</gene>
<dbReference type="InterPro" id="IPR015421">
    <property type="entry name" value="PyrdxlP-dep_Trfase_major"/>
</dbReference>
<keyword evidence="7" id="KW-1185">Reference proteome</keyword>
<evidence type="ECO:0000313" key="7">
    <source>
        <dbReference type="Proteomes" id="UP000005868"/>
    </source>
</evidence>
<comment type="cofactor">
    <cofactor evidence="1 4">
        <name>pyridoxal 5'-phosphate</name>
        <dbReference type="ChEBI" id="CHEBI:597326"/>
    </cofactor>
</comment>
<keyword evidence="2 4" id="KW-0032">Aminotransferase</keyword>
<dbReference type="PROSITE" id="PS00105">
    <property type="entry name" value="AA_TRANSFER_CLASS_1"/>
    <property type="match status" value="1"/>
</dbReference>
<dbReference type="EC" id="2.6.1.-" evidence="4"/>
<name>G7V784_THELD</name>
<evidence type="ECO:0000256" key="2">
    <source>
        <dbReference type="ARBA" id="ARBA00022576"/>
    </source>
</evidence>
<dbReference type="KEGG" id="tli:Tlie_0383"/>
<sequence length="394" mass="44333">MPYIANRVNAGEEGVFCLLQDWMTQARKDGKEIINLGVGSPNRRPADPILRELLETATEDKSYEYPFIDPQLPEAIAGWYKDRFGVSLEPKNQVLPLWGSQEGFAHFPLVAMERGDLCILPDPGYPIYHYMPNMVDGCSWHLPLEEKRGFMPDFSLVPEDVAQRARFMVLNYPNNPLGVGATLETLEEAVKFCKKHDIWLIYDNAYCELAFDGFRPPSVLEVEGAMDVAVEVNSFSKTFNMAGMRIGFVVGNERFIKALGRLKGNIDYGLFMPVQKAAIRALTHPERDGIIAVTRQMYQERRDAFIEAAAQKGWKVTPPMGSMFIWAKVPECDDDMAFVEFCIKEAGVVVTPGRAFGEKGRGYVRIALVRETETLAEAATRIAEALERWACSRA</sequence>
<evidence type="ECO:0000259" key="5">
    <source>
        <dbReference type="Pfam" id="PF00155"/>
    </source>
</evidence>
<dbReference type="GO" id="GO:0030170">
    <property type="term" value="F:pyridoxal phosphate binding"/>
    <property type="evidence" value="ECO:0007669"/>
    <property type="project" value="InterPro"/>
</dbReference>
<dbReference type="EMBL" id="CP003096">
    <property type="protein sequence ID" value="AER66118.1"/>
    <property type="molecule type" value="Genomic_DNA"/>
</dbReference>
<proteinExistence type="inferred from homology"/>
<dbReference type="InterPro" id="IPR004838">
    <property type="entry name" value="NHTrfase_class1_PyrdxlP-BS"/>
</dbReference>
<comment type="similarity">
    <text evidence="4">Belongs to the class-I pyridoxal-phosphate-dependent aminotransferase family.</text>
</comment>
<dbReference type="InterPro" id="IPR015424">
    <property type="entry name" value="PyrdxlP-dep_Trfase"/>
</dbReference>
<dbReference type="PANTHER" id="PTHR42832">
    <property type="entry name" value="AMINO ACID AMINOTRANSFERASE"/>
    <property type="match status" value="1"/>
</dbReference>
<protein>
    <recommendedName>
        <fullName evidence="4">Aminotransferase</fullName>
        <ecNumber evidence="4">2.6.1.-</ecNumber>
    </recommendedName>
</protein>
<keyword evidence="3 4" id="KW-0808">Transferase</keyword>
<dbReference type="eggNOG" id="COG0436">
    <property type="taxonomic scope" value="Bacteria"/>
</dbReference>
<dbReference type="CDD" id="cd00609">
    <property type="entry name" value="AAT_like"/>
    <property type="match status" value="1"/>
</dbReference>
<organism evidence="6 7">
    <name type="scientific">Thermovirga lienii (strain ATCC BAA-1197 / DSM 17291 / Cas60314)</name>
    <dbReference type="NCBI Taxonomy" id="580340"/>
    <lineage>
        <taxon>Bacteria</taxon>
        <taxon>Thermotogati</taxon>
        <taxon>Synergistota</taxon>
        <taxon>Synergistia</taxon>
        <taxon>Synergistales</taxon>
        <taxon>Thermovirgaceae</taxon>
        <taxon>Thermovirga</taxon>
    </lineage>
</organism>
<dbReference type="Proteomes" id="UP000005868">
    <property type="component" value="Chromosome"/>
</dbReference>
<dbReference type="Pfam" id="PF00155">
    <property type="entry name" value="Aminotran_1_2"/>
    <property type="match status" value="1"/>
</dbReference>
<evidence type="ECO:0000313" key="6">
    <source>
        <dbReference type="EMBL" id="AER66118.1"/>
    </source>
</evidence>
<feature type="domain" description="Aminotransferase class I/classII large" evidence="5">
    <location>
        <begin position="32"/>
        <end position="382"/>
    </location>
</feature>
<dbReference type="InterPro" id="IPR015422">
    <property type="entry name" value="PyrdxlP-dep_Trfase_small"/>
</dbReference>
<reference evidence="6 7" key="2">
    <citation type="journal article" date="2012" name="Stand. Genomic Sci.">
        <title>Genome sequence of the moderately thermophilic, amino-acid-degrading and sulfur-reducing bacterium Thermovirga lienii type strain (Cas60314(T)).</title>
        <authorList>
            <person name="Goker M."/>
            <person name="Saunders E."/>
            <person name="Lapidus A."/>
            <person name="Nolan M."/>
            <person name="Lucas S."/>
            <person name="Hammon N."/>
            <person name="Deshpande S."/>
            <person name="Cheng J.F."/>
            <person name="Han C."/>
            <person name="Tapia R."/>
            <person name="Goodwin L.A."/>
            <person name="Pitluck S."/>
            <person name="Liolios K."/>
            <person name="Mavromatis K."/>
            <person name="Pagani I."/>
            <person name="Ivanova N."/>
            <person name="Mikhailova N."/>
            <person name="Pati A."/>
            <person name="Chen A."/>
            <person name="Palaniappan K."/>
            <person name="Land M."/>
            <person name="Chang Y.J."/>
            <person name="Jeffries C.D."/>
            <person name="Brambilla E.M."/>
            <person name="Rohde M."/>
            <person name="Spring S."/>
            <person name="Detter J.C."/>
            <person name="Woyke T."/>
            <person name="Bristow J."/>
            <person name="Eisen J.A."/>
            <person name="Markowitz V."/>
            <person name="Hugenholtz P."/>
            <person name="Kyrpides N.C."/>
            <person name="Klenk H.P."/>
        </authorList>
    </citation>
    <scope>NUCLEOTIDE SEQUENCE [LARGE SCALE GENOMIC DNA]</scope>
    <source>
        <strain evidence="7">ATCC BAA-1197 / DSM 17291 / Cas60314</strain>
    </source>
</reference>
<dbReference type="HOGENOM" id="CLU_017584_4_5_0"/>
<dbReference type="STRING" id="580340.Tlie_0383"/>
<dbReference type="PANTHER" id="PTHR42832:SF3">
    <property type="entry name" value="L-GLUTAMINE--4-(METHYLSULFANYL)-2-OXOBUTANOATE AMINOTRANSFERASE"/>
    <property type="match status" value="1"/>
</dbReference>
<dbReference type="InterPro" id="IPR050881">
    <property type="entry name" value="LL-DAP_aminotransferase"/>
</dbReference>
<evidence type="ECO:0000256" key="4">
    <source>
        <dbReference type="RuleBase" id="RU000481"/>
    </source>
</evidence>
<dbReference type="Gene3D" id="3.90.1150.10">
    <property type="entry name" value="Aspartate Aminotransferase, domain 1"/>
    <property type="match status" value="1"/>
</dbReference>
<dbReference type="GO" id="GO:0008483">
    <property type="term" value="F:transaminase activity"/>
    <property type="evidence" value="ECO:0007669"/>
    <property type="project" value="UniProtKB-KW"/>
</dbReference>
<dbReference type="SUPFAM" id="SSF53383">
    <property type="entry name" value="PLP-dependent transferases"/>
    <property type="match status" value="1"/>
</dbReference>
<dbReference type="OrthoDB" id="9803354at2"/>
<reference evidence="7" key="1">
    <citation type="submission" date="2011-10" db="EMBL/GenBank/DDBJ databases">
        <title>The complete genome of chromosome of Thermovirga lienii DSM 17291.</title>
        <authorList>
            <consortium name="US DOE Joint Genome Institute (JGI-PGF)"/>
            <person name="Lucas S."/>
            <person name="Copeland A."/>
            <person name="Lapidus A."/>
            <person name="Glavina del Rio T."/>
            <person name="Dalin E."/>
            <person name="Tice H."/>
            <person name="Bruce D."/>
            <person name="Goodwin L."/>
            <person name="Pitluck S."/>
            <person name="Peters L."/>
            <person name="Mikhailova N."/>
            <person name="Saunders E."/>
            <person name="Kyrpides N."/>
            <person name="Mavromatis K."/>
            <person name="Ivanova N."/>
            <person name="Last F.I."/>
            <person name="Brettin T."/>
            <person name="Detter J.C."/>
            <person name="Han C."/>
            <person name="Larimer F."/>
            <person name="Land M."/>
            <person name="Hauser L."/>
            <person name="Markowitz V."/>
            <person name="Cheng J.-F."/>
            <person name="Hugenholtz P."/>
            <person name="Woyke T."/>
            <person name="Wu D."/>
            <person name="Spring S."/>
            <person name="Schroeder M."/>
            <person name="Brambilla E.-M."/>
            <person name="Klenk H.-P."/>
            <person name="Eisen J.A."/>
        </authorList>
    </citation>
    <scope>NUCLEOTIDE SEQUENCE [LARGE SCALE GENOMIC DNA]</scope>
    <source>
        <strain evidence="7">ATCC BAA-1197 / DSM 17291 / Cas60314</strain>
    </source>
</reference>
<accession>G7V784</accession>
<dbReference type="AlphaFoldDB" id="G7V784"/>
<dbReference type="InterPro" id="IPR004839">
    <property type="entry name" value="Aminotransferase_I/II_large"/>
</dbReference>
<evidence type="ECO:0000256" key="3">
    <source>
        <dbReference type="ARBA" id="ARBA00022679"/>
    </source>
</evidence>
<dbReference type="Gene3D" id="3.40.640.10">
    <property type="entry name" value="Type I PLP-dependent aspartate aminotransferase-like (Major domain)"/>
    <property type="match status" value="1"/>
</dbReference>